<dbReference type="OMA" id="WQLTATI"/>
<dbReference type="AlphaFoldDB" id="A0A850LLF8"/>
<evidence type="ECO:0000256" key="5">
    <source>
        <dbReference type="ARBA" id="ARBA00023124"/>
    </source>
</evidence>
<dbReference type="InterPro" id="IPR036590">
    <property type="entry name" value="SRAP-like"/>
</dbReference>
<evidence type="ECO:0000313" key="9">
    <source>
        <dbReference type="EMBL" id="NVK98610.1"/>
    </source>
</evidence>
<evidence type="ECO:0000256" key="8">
    <source>
        <dbReference type="RuleBase" id="RU364100"/>
    </source>
</evidence>
<keyword evidence="4 8" id="KW-0378">Hydrolase</keyword>
<evidence type="ECO:0000256" key="4">
    <source>
        <dbReference type="ARBA" id="ARBA00022801"/>
    </source>
</evidence>
<dbReference type="GO" id="GO:0106300">
    <property type="term" value="P:protein-DNA covalent cross-linking repair"/>
    <property type="evidence" value="ECO:0007669"/>
    <property type="project" value="InterPro"/>
</dbReference>
<dbReference type="SUPFAM" id="SSF143081">
    <property type="entry name" value="BB1717-like"/>
    <property type="match status" value="1"/>
</dbReference>
<organism evidence="9 10">
    <name type="scientific">Ruegeria pomeroyi</name>
    <dbReference type="NCBI Taxonomy" id="89184"/>
    <lineage>
        <taxon>Bacteria</taxon>
        <taxon>Pseudomonadati</taxon>
        <taxon>Pseudomonadota</taxon>
        <taxon>Alphaproteobacteria</taxon>
        <taxon>Rhodobacterales</taxon>
        <taxon>Roseobacteraceae</taxon>
        <taxon>Ruegeria</taxon>
    </lineage>
</organism>
<keyword evidence="3" id="KW-0227">DNA damage</keyword>
<dbReference type="PANTHER" id="PTHR13604:SF0">
    <property type="entry name" value="ABASIC SITE PROCESSING PROTEIN HMCES"/>
    <property type="match status" value="1"/>
</dbReference>
<dbReference type="RefSeq" id="WP_011046197.1">
    <property type="nucleotide sequence ID" value="NZ_CP076685.1"/>
</dbReference>
<keyword evidence="2 8" id="KW-0645">Protease</keyword>
<gene>
    <name evidence="9" type="ORF">HW564_16915</name>
</gene>
<sequence>MPGRFFLTRPLTELADWLGCALPDLGTQPPRRNIQPGQEVLVLTGQGLCPMRWGIVPVGRVNARGRPVMETIINARSETVFDKSAFAGTGRAVIPVDGWYEWTGEKRRKTAWRISDAAGAPLLFAAITDVWTAPGGQQLHQVAAVTCPPNADVAPIHHRMGVLLSREDVPVWLNGDQTQVQALMRPWPEGRLRIERATDVDWSAP</sequence>
<dbReference type="GO" id="GO:0008233">
    <property type="term" value="F:peptidase activity"/>
    <property type="evidence" value="ECO:0007669"/>
    <property type="project" value="UniProtKB-KW"/>
</dbReference>
<accession>A0A850LLF8</accession>
<keyword evidence="7" id="KW-0456">Lyase</keyword>
<evidence type="ECO:0000313" key="10">
    <source>
        <dbReference type="Proteomes" id="UP000565723"/>
    </source>
</evidence>
<dbReference type="EMBL" id="JABXIY010000048">
    <property type="protein sequence ID" value="NVK98610.1"/>
    <property type="molecule type" value="Genomic_DNA"/>
</dbReference>
<dbReference type="GO" id="GO:0006508">
    <property type="term" value="P:proteolysis"/>
    <property type="evidence" value="ECO:0007669"/>
    <property type="project" value="UniProtKB-KW"/>
</dbReference>
<dbReference type="PANTHER" id="PTHR13604">
    <property type="entry name" value="DC12-RELATED"/>
    <property type="match status" value="1"/>
</dbReference>
<proteinExistence type="inferred from homology"/>
<name>A0A850LLF8_9RHOB</name>
<dbReference type="GO" id="GO:0003697">
    <property type="term" value="F:single-stranded DNA binding"/>
    <property type="evidence" value="ECO:0007669"/>
    <property type="project" value="InterPro"/>
</dbReference>
<dbReference type="EC" id="3.4.-.-" evidence="8"/>
<dbReference type="GO" id="GO:0016829">
    <property type="term" value="F:lyase activity"/>
    <property type="evidence" value="ECO:0007669"/>
    <property type="project" value="UniProtKB-KW"/>
</dbReference>
<keyword evidence="6" id="KW-0238">DNA-binding</keyword>
<evidence type="ECO:0000256" key="1">
    <source>
        <dbReference type="ARBA" id="ARBA00008136"/>
    </source>
</evidence>
<protein>
    <recommendedName>
        <fullName evidence="8">Abasic site processing protein</fullName>
        <ecNumber evidence="8">3.4.-.-</ecNumber>
    </recommendedName>
</protein>
<keyword evidence="5" id="KW-0190">Covalent protein-DNA linkage</keyword>
<dbReference type="Gene3D" id="3.90.1680.10">
    <property type="entry name" value="SOS response associated peptidase-like"/>
    <property type="match status" value="1"/>
</dbReference>
<evidence type="ECO:0000256" key="2">
    <source>
        <dbReference type="ARBA" id="ARBA00022670"/>
    </source>
</evidence>
<dbReference type="Proteomes" id="UP000565723">
    <property type="component" value="Unassembled WGS sequence"/>
</dbReference>
<comment type="caution">
    <text evidence="9">The sequence shown here is derived from an EMBL/GenBank/DDBJ whole genome shotgun (WGS) entry which is preliminary data.</text>
</comment>
<evidence type="ECO:0000256" key="7">
    <source>
        <dbReference type="ARBA" id="ARBA00023239"/>
    </source>
</evidence>
<evidence type="ECO:0000256" key="3">
    <source>
        <dbReference type="ARBA" id="ARBA00022763"/>
    </source>
</evidence>
<reference evidence="9 10" key="1">
    <citation type="journal article" date="2020" name="Proc. Natl. Acad. Sci. U.S.A.">
        <title>Ecological drivers of bacterial community assembly in synthetic phycospheres.</title>
        <authorList>
            <person name="Fu H."/>
            <person name="Uchimiya M."/>
            <person name="Gore J."/>
            <person name="Moran M.A."/>
        </authorList>
    </citation>
    <scope>NUCLEOTIDE SEQUENCE [LARGE SCALE GENOMIC DNA]</scope>
    <source>
        <strain evidence="9">HF-Din03</strain>
    </source>
</reference>
<comment type="similarity">
    <text evidence="1 8">Belongs to the SOS response-associated peptidase family.</text>
</comment>
<dbReference type="InterPro" id="IPR003738">
    <property type="entry name" value="SRAP"/>
</dbReference>
<dbReference type="Pfam" id="PF02586">
    <property type="entry name" value="SRAP"/>
    <property type="match status" value="1"/>
</dbReference>
<evidence type="ECO:0000256" key="6">
    <source>
        <dbReference type="ARBA" id="ARBA00023125"/>
    </source>
</evidence>